<dbReference type="EC" id="6.2.1.3" evidence="3"/>
<keyword evidence="2" id="KW-0443">Lipid metabolism</keyword>
<dbReference type="Proteomes" id="UP001196413">
    <property type="component" value="Unassembled WGS sequence"/>
</dbReference>
<keyword evidence="6" id="KW-1185">Reference proteome</keyword>
<keyword evidence="2" id="KW-0276">Fatty acid metabolism</keyword>
<dbReference type="GO" id="GO:0004467">
    <property type="term" value="F:long-chain fatty acid-CoA ligase activity"/>
    <property type="evidence" value="ECO:0007669"/>
    <property type="project" value="UniProtKB-EC"/>
</dbReference>
<evidence type="ECO:0000313" key="5">
    <source>
        <dbReference type="EMBL" id="KAJ1354959.1"/>
    </source>
</evidence>
<sequence>MPVIINFITPSNRIFQLNIRNQSLMSRIVHNIAYSMKLALLKKGITTTDTIWDKLAFRKFQAQFGGKVQLMVTGGAPILPEVIEMSRVVYGATILEGYGQTECTGTTTMTWPGEWIAGHCGGVASSCHLKLADVPELKYFSKDGKGEIMIRGPILTKGYYKDPQKTAELFDENGFLHTGDVGEILPNGTIRLIDRKKHIFKLAQGEYVAPDKIESVYLRCPVVEQVFVDGDSLERWLIAVVVPDRKILEDWNAKHGVEGRSFERICEDKKISHCNLCMPHYRGRKLPKRQKIRFCLLAQEYVLSQLRQIGAENKLNSIEQVKRVYLEREPFSVENGLLTATLKAKRPHLRQKYKNIMEKIYRENKYL</sequence>
<dbReference type="Pfam" id="PF00501">
    <property type="entry name" value="AMP-binding"/>
    <property type="match status" value="1"/>
</dbReference>
<dbReference type="AlphaFoldDB" id="A0AAD5N0U4"/>
<keyword evidence="1" id="KW-0436">Ligase</keyword>
<dbReference type="PANTHER" id="PTHR43272:SF43">
    <property type="entry name" value="LONG-CHAIN-FATTY-ACID--COA LIGASE"/>
    <property type="match status" value="1"/>
</dbReference>
<dbReference type="EMBL" id="JAHQIW010002287">
    <property type="protein sequence ID" value="KAJ1354959.1"/>
    <property type="molecule type" value="Genomic_DNA"/>
</dbReference>
<dbReference type="GO" id="GO:0005783">
    <property type="term" value="C:endoplasmic reticulum"/>
    <property type="evidence" value="ECO:0007669"/>
    <property type="project" value="TreeGrafter"/>
</dbReference>
<dbReference type="GO" id="GO:0016020">
    <property type="term" value="C:membrane"/>
    <property type="evidence" value="ECO:0007669"/>
    <property type="project" value="TreeGrafter"/>
</dbReference>
<dbReference type="InterPro" id="IPR000873">
    <property type="entry name" value="AMP-dep_synth/lig_dom"/>
</dbReference>
<evidence type="ECO:0000259" key="4">
    <source>
        <dbReference type="Pfam" id="PF00501"/>
    </source>
</evidence>
<dbReference type="PANTHER" id="PTHR43272">
    <property type="entry name" value="LONG-CHAIN-FATTY-ACID--COA LIGASE"/>
    <property type="match status" value="1"/>
</dbReference>
<evidence type="ECO:0000256" key="1">
    <source>
        <dbReference type="ARBA" id="ARBA00022598"/>
    </source>
</evidence>
<organism evidence="5 6">
    <name type="scientific">Parelaphostrongylus tenuis</name>
    <name type="common">Meningeal worm</name>
    <dbReference type="NCBI Taxonomy" id="148309"/>
    <lineage>
        <taxon>Eukaryota</taxon>
        <taxon>Metazoa</taxon>
        <taxon>Ecdysozoa</taxon>
        <taxon>Nematoda</taxon>
        <taxon>Chromadorea</taxon>
        <taxon>Rhabditida</taxon>
        <taxon>Rhabditina</taxon>
        <taxon>Rhabditomorpha</taxon>
        <taxon>Strongyloidea</taxon>
        <taxon>Metastrongylidae</taxon>
        <taxon>Parelaphostrongylus</taxon>
    </lineage>
</organism>
<gene>
    <name evidence="5" type="ORF">KIN20_012062</name>
</gene>
<evidence type="ECO:0000256" key="2">
    <source>
        <dbReference type="ARBA" id="ARBA00022832"/>
    </source>
</evidence>
<dbReference type="InterPro" id="IPR042099">
    <property type="entry name" value="ANL_N_sf"/>
</dbReference>
<protein>
    <recommendedName>
        <fullName evidence="3">long-chain-fatty-acid--CoA ligase</fullName>
        <ecNumber evidence="3">6.2.1.3</ecNumber>
    </recommendedName>
</protein>
<evidence type="ECO:0000313" key="6">
    <source>
        <dbReference type="Proteomes" id="UP001196413"/>
    </source>
</evidence>
<feature type="domain" description="AMP-dependent synthetase/ligase" evidence="4">
    <location>
        <begin position="47"/>
        <end position="160"/>
    </location>
</feature>
<evidence type="ECO:0000256" key="3">
    <source>
        <dbReference type="ARBA" id="ARBA00026121"/>
    </source>
</evidence>
<accession>A0AAD5N0U4</accession>
<comment type="caution">
    <text evidence="5">The sequence shown here is derived from an EMBL/GenBank/DDBJ whole genome shotgun (WGS) entry which is preliminary data.</text>
</comment>
<name>A0AAD5N0U4_PARTN</name>
<proteinExistence type="predicted"/>
<dbReference type="SUPFAM" id="SSF56801">
    <property type="entry name" value="Acetyl-CoA synthetase-like"/>
    <property type="match status" value="1"/>
</dbReference>
<dbReference type="Gene3D" id="3.40.50.12780">
    <property type="entry name" value="N-terminal domain of ligase-like"/>
    <property type="match status" value="1"/>
</dbReference>
<reference evidence="5" key="1">
    <citation type="submission" date="2021-06" db="EMBL/GenBank/DDBJ databases">
        <title>Parelaphostrongylus tenuis whole genome reference sequence.</title>
        <authorList>
            <person name="Garwood T.J."/>
            <person name="Larsen P.A."/>
            <person name="Fountain-Jones N.M."/>
            <person name="Garbe J.R."/>
            <person name="Macchietto M.G."/>
            <person name="Kania S.A."/>
            <person name="Gerhold R.W."/>
            <person name="Richards J.E."/>
            <person name="Wolf T.M."/>
        </authorList>
    </citation>
    <scope>NUCLEOTIDE SEQUENCE</scope>
    <source>
        <strain evidence="5">MNPRO001-30</strain>
        <tissue evidence="5">Meninges</tissue>
    </source>
</reference>